<dbReference type="InterPro" id="IPR033856">
    <property type="entry name" value="Trp_halogen"/>
</dbReference>
<accession>A0A928V390</accession>
<evidence type="ECO:0000256" key="2">
    <source>
        <dbReference type="PIRSR" id="PIRSR011396-2"/>
    </source>
</evidence>
<dbReference type="Gene3D" id="3.50.50.60">
    <property type="entry name" value="FAD/NAD(P)-binding domain"/>
    <property type="match status" value="1"/>
</dbReference>
<feature type="binding site" evidence="2">
    <location>
        <position position="328"/>
    </location>
    <ligand>
        <name>FAD</name>
        <dbReference type="ChEBI" id="CHEBI:57692"/>
    </ligand>
</feature>
<keyword evidence="4" id="KW-1185">Reference proteome</keyword>
<keyword evidence="2" id="KW-0285">Flavoprotein</keyword>
<feature type="binding site" evidence="2">
    <location>
        <position position="180"/>
    </location>
    <ligand>
        <name>FAD</name>
        <dbReference type="ChEBI" id="CHEBI:57692"/>
    </ligand>
</feature>
<evidence type="ECO:0000256" key="1">
    <source>
        <dbReference type="PIRSR" id="PIRSR011396-1"/>
    </source>
</evidence>
<feature type="binding site" evidence="2">
    <location>
        <position position="79"/>
    </location>
    <ligand>
        <name>7-chloro-L-tryptophan</name>
        <dbReference type="ChEBI" id="CHEBI:58713"/>
    </ligand>
</feature>
<dbReference type="SUPFAM" id="SSF51905">
    <property type="entry name" value="FAD/NAD(P)-binding domain"/>
    <property type="match status" value="1"/>
</dbReference>
<dbReference type="PANTHER" id="PTHR43747">
    <property type="entry name" value="FAD-BINDING PROTEIN"/>
    <property type="match status" value="1"/>
</dbReference>
<dbReference type="InterPro" id="IPR036188">
    <property type="entry name" value="FAD/NAD-bd_sf"/>
</dbReference>
<keyword evidence="2" id="KW-0274">FAD</keyword>
<dbReference type="InterPro" id="IPR050816">
    <property type="entry name" value="Flavin-dep_Halogenase_NPB"/>
</dbReference>
<feature type="binding site" evidence="2">
    <location>
        <position position="341"/>
    </location>
    <ligand>
        <name>FAD</name>
        <dbReference type="ChEBI" id="CHEBI:57692"/>
    </ligand>
</feature>
<feature type="binding site" evidence="2">
    <location>
        <begin position="14"/>
        <end position="17"/>
    </location>
    <ligand>
        <name>FAD</name>
        <dbReference type="ChEBI" id="CHEBI:57692"/>
    </ligand>
</feature>
<dbReference type="GO" id="GO:0004497">
    <property type="term" value="F:monooxygenase activity"/>
    <property type="evidence" value="ECO:0007669"/>
    <property type="project" value="InterPro"/>
</dbReference>
<dbReference type="PANTHER" id="PTHR43747:SF4">
    <property type="entry name" value="FLAVIN-DEPENDENT TRYPTOPHAN HALOGENASE"/>
    <property type="match status" value="1"/>
</dbReference>
<evidence type="ECO:0000313" key="3">
    <source>
        <dbReference type="EMBL" id="MBE8717940.1"/>
    </source>
</evidence>
<feature type="active site" evidence="1">
    <location>
        <position position="79"/>
    </location>
</feature>
<reference evidence="3" key="1">
    <citation type="submission" date="2018-07" db="EMBL/GenBank/DDBJ databases">
        <title>Genome assembly of strain Ka43.</title>
        <authorList>
            <person name="Kukolya J."/>
            <person name="Nagy I."/>
            <person name="Horvath B."/>
            <person name="Toth A."/>
        </authorList>
    </citation>
    <scope>NUCLEOTIDE SEQUENCE</scope>
    <source>
        <strain evidence="3">KB43</strain>
    </source>
</reference>
<name>A0A928V390_9GAMM</name>
<sequence>MPMQPVKHVVIVGGGTAGWLVAAGVGKMYQGRVRVTLIESDDIPTVGVGEATIPTMTAYHKLLEIPEAEVLKATHATFKLGINFKNWGEIGEDYMHAFGQVGRVFWAGEFQHFWRRGRELGLNVSFGDFCLESVAAKRGVFAITENPALNYAFHLDAGLYALYLRNFSEALGVVRHEGKVEHVELDPNTGDILGVRLARGETINGDLFIDCSGFRALLSEGALKTGYENWQHWLPCDSALAVQTGRSGPAVPYTKATAHGSGWQWQIPLQNRVGNGLVYASQFADREWADMTLRENLSGPLRGEPRLIEFVTGRRKLIWNKNCIAMGLASGFLEPLESTSIHMVTSAVIRLLRLFPLRGIQPVVVKEFNRQSKEEAEGIRDFIILHYHATRRDDTPFWNYVRTMPVPDTLQHRIEMFRESGMIYVGGDELFRHNGWSQVMIGQGVIPKIYQPIVDNMPDKEIIEYLNGFKNHVAKSVSTLPPHEQFIKRYCAFENSPPLPV</sequence>
<evidence type="ECO:0000313" key="4">
    <source>
        <dbReference type="Proteomes" id="UP000652567"/>
    </source>
</evidence>
<gene>
    <name evidence="3" type="ORF">C4F51_12170</name>
</gene>
<dbReference type="InterPro" id="IPR006905">
    <property type="entry name" value="Flavin_halogenase"/>
</dbReference>
<feature type="binding site" evidence="2">
    <location>
        <position position="337"/>
    </location>
    <ligand>
        <name>FAD</name>
        <dbReference type="ChEBI" id="CHEBI:57692"/>
    </ligand>
</feature>
<protein>
    <submittedName>
        <fullName evidence="3">Tryptophan 7-halogenase</fullName>
    </submittedName>
</protein>
<dbReference type="GO" id="GO:0000166">
    <property type="term" value="F:nucleotide binding"/>
    <property type="evidence" value="ECO:0007669"/>
    <property type="project" value="UniProtKB-KW"/>
</dbReference>
<dbReference type="Proteomes" id="UP000652567">
    <property type="component" value="Unassembled WGS sequence"/>
</dbReference>
<dbReference type="Pfam" id="PF04820">
    <property type="entry name" value="Trp_halogenase"/>
    <property type="match status" value="1"/>
</dbReference>
<keyword evidence="2" id="KW-0547">Nucleotide-binding</keyword>
<organism evidence="3 4">
    <name type="scientific">Cellvibrio polysaccharolyticus</name>
    <dbReference type="NCBI Taxonomy" id="2082724"/>
    <lineage>
        <taxon>Bacteria</taxon>
        <taxon>Pseudomonadati</taxon>
        <taxon>Pseudomonadota</taxon>
        <taxon>Gammaproteobacteria</taxon>
        <taxon>Cellvibrionales</taxon>
        <taxon>Cellvibrionaceae</taxon>
        <taxon>Cellvibrio</taxon>
    </lineage>
</organism>
<proteinExistence type="predicted"/>
<comment type="caution">
    <text evidence="3">The sequence shown here is derived from an EMBL/GenBank/DDBJ whole genome shotgun (WGS) entry which is preliminary data.</text>
</comment>
<dbReference type="PIRSF" id="PIRSF011396">
    <property type="entry name" value="Trp_halogenase"/>
    <property type="match status" value="1"/>
</dbReference>
<dbReference type="AlphaFoldDB" id="A0A928V390"/>
<dbReference type="EMBL" id="PRDL01000001">
    <property type="protein sequence ID" value="MBE8717940.1"/>
    <property type="molecule type" value="Genomic_DNA"/>
</dbReference>